<dbReference type="GO" id="GO:0005886">
    <property type="term" value="C:plasma membrane"/>
    <property type="evidence" value="ECO:0007669"/>
    <property type="project" value="UniProtKB-SubCell"/>
</dbReference>
<keyword evidence="4 9" id="KW-0812">Transmembrane</keyword>
<evidence type="ECO:0000256" key="8">
    <source>
        <dbReference type="ARBA" id="ARBA00023136"/>
    </source>
</evidence>
<evidence type="ECO:0000259" key="12">
    <source>
        <dbReference type="PROSITE" id="PS50990"/>
    </source>
</evidence>
<gene>
    <name evidence="13" type="ORF">SHALO_1040</name>
</gene>
<keyword evidence="3" id="KW-1003">Cell membrane</keyword>
<dbReference type="InterPro" id="IPR003593">
    <property type="entry name" value="AAA+_ATPase"/>
</dbReference>
<dbReference type="GO" id="GO:0005524">
    <property type="term" value="F:ATP binding"/>
    <property type="evidence" value="ECO:0007669"/>
    <property type="project" value="UniProtKB-KW"/>
</dbReference>
<dbReference type="InterPro" id="IPR003439">
    <property type="entry name" value="ABC_transporter-like_ATP-bd"/>
</dbReference>
<keyword evidence="5" id="KW-0547">Nucleotide-binding</keyword>
<feature type="transmembrane region" description="Helical" evidence="9">
    <location>
        <begin position="395"/>
        <end position="419"/>
    </location>
</feature>
<keyword evidence="7 9" id="KW-1133">Transmembrane helix</keyword>
<evidence type="ECO:0000256" key="2">
    <source>
        <dbReference type="ARBA" id="ARBA00022448"/>
    </source>
</evidence>
<keyword evidence="6" id="KW-0067">ATP-binding</keyword>
<name>A0A1D7TIP5_9BACT</name>
<dbReference type="SMART" id="SM00382">
    <property type="entry name" value="AAA"/>
    <property type="match status" value="1"/>
</dbReference>
<dbReference type="EMBL" id="CP017111">
    <property type="protein sequence ID" value="AOO64820.1"/>
    <property type="molecule type" value="Genomic_DNA"/>
</dbReference>
<dbReference type="GO" id="GO:0016887">
    <property type="term" value="F:ATP hydrolysis activity"/>
    <property type="evidence" value="ECO:0007669"/>
    <property type="project" value="InterPro"/>
</dbReference>
<dbReference type="PROSITE" id="PS50929">
    <property type="entry name" value="ABC_TM1F"/>
    <property type="match status" value="1"/>
</dbReference>
<accession>A0A1D7TIP5</accession>
<dbReference type="InterPro" id="IPR039421">
    <property type="entry name" value="Type_1_exporter"/>
</dbReference>
<dbReference type="InterPro" id="IPR017750">
    <property type="entry name" value="ATPase_T1SS"/>
</dbReference>
<dbReference type="Pfam" id="PF00664">
    <property type="entry name" value="ABC_membrane"/>
    <property type="match status" value="1"/>
</dbReference>
<sequence length="721" mass="79904">MQTDTIYRLSEDPLLSCLVLFTKLYNIPYSAEALVAGLPIEKGVGSVELFSLKGGSKSLFSRAAKRAGFITKLSHKSLSELSPLVLPCIIILKDRSACILESFVDDRRKEVKIIHPDIPDGEHIITLEELEKEYIGYCFLLKKEFIADTNRNQILENSGSSWFWGTVKRSKQIYIDVILASLVVNLFVLASPLFTMNVYDRVIPNNAVETLWVLALGLFVVYVLDIVLKFLRSYFLEIAGKKSDVIMSSIIFEKVMDLKMAVRPKSVGSFASNLRDFDSIRNFLTSSTLATLIDLPFAFIFLITIHFIASYMVLVPFVLMLAILAYTLSIKKSLQESIESTYQASAIKNGILIESLNAMETIKTLSAGGHAQWKWEEASGEIAQRSLKSKILSNSITTITSFFVQLNTIVVVVLGVYMIKEMELTMGGLIAAVILSSRAIAPMGQVAALIASFEQTRTAYKAIDDIMKLPSERPSGKKFVRREHFLGKIEFKNVTFSYPESNKKALDNVSFVIKAGERVGVLGRNGSGKTTIEKLILGLYAPDDGSVLIDGIDINQIDPVDLRKNIGYVPQDVVLFQGSVRDNIVYKAPYVDDETILKAAKMGGVDEFVDSHPLGYDMPVLERGDGVSGGQRQSIAISRAFLVDAPIMLLDEPTNSLDNTSENHIKKLLEASIEGRTTLLVTHKMSLLDMVERLLVIDNGRVILDGKKEDVLATLQGVRPQ</sequence>
<dbReference type="PANTHER" id="PTHR24221">
    <property type="entry name" value="ATP-BINDING CASSETTE SUB-FAMILY B"/>
    <property type="match status" value="1"/>
</dbReference>
<evidence type="ECO:0000256" key="9">
    <source>
        <dbReference type="SAM" id="Phobius"/>
    </source>
</evidence>
<evidence type="ECO:0000259" key="11">
    <source>
        <dbReference type="PROSITE" id="PS50929"/>
    </source>
</evidence>
<dbReference type="RefSeq" id="WP_069477667.1">
    <property type="nucleotide sequence ID" value="NZ_CP017111.1"/>
</dbReference>
<evidence type="ECO:0000313" key="14">
    <source>
        <dbReference type="Proteomes" id="UP000094609"/>
    </source>
</evidence>
<dbReference type="AlphaFoldDB" id="A0A1D7TIP5"/>
<feature type="transmembrane region" description="Helical" evidence="9">
    <location>
        <begin position="173"/>
        <end position="199"/>
    </location>
</feature>
<dbReference type="CDD" id="cd03245">
    <property type="entry name" value="ABCC_bacteriocin_exporters"/>
    <property type="match status" value="1"/>
</dbReference>
<dbReference type="Pfam" id="PF00005">
    <property type="entry name" value="ABC_tran"/>
    <property type="match status" value="1"/>
</dbReference>
<dbReference type="GO" id="GO:0140359">
    <property type="term" value="F:ABC-type transporter activity"/>
    <property type="evidence" value="ECO:0007669"/>
    <property type="project" value="InterPro"/>
</dbReference>
<evidence type="ECO:0000256" key="1">
    <source>
        <dbReference type="ARBA" id="ARBA00004651"/>
    </source>
</evidence>
<dbReference type="KEGG" id="shal:SHALO_1040"/>
<evidence type="ECO:0000313" key="13">
    <source>
        <dbReference type="EMBL" id="AOO64820.1"/>
    </source>
</evidence>
<feature type="domain" description="Peptidase C39" evidence="12">
    <location>
        <begin position="2"/>
        <end position="141"/>
    </location>
</feature>
<reference evidence="14" key="1">
    <citation type="submission" date="2016-08" db="EMBL/GenBank/DDBJ databases">
        <title>Complete genome sequence of the organohalide-respiring Epsilonproteobacterium Sulfurospirillum halorespirans.</title>
        <authorList>
            <person name="Goris T."/>
            <person name="Zimmermann J."/>
            <person name="Schenz B."/>
            <person name="Lemos M."/>
            <person name="Hackermueller J."/>
            <person name="Diekert G."/>
        </authorList>
    </citation>
    <scope>NUCLEOTIDE SEQUENCE [LARGE SCALE GENOMIC DNA]</scope>
    <source>
        <strain>DSM 13726</strain>
        <strain evidence="14">PCE-M2</strain>
    </source>
</reference>
<comment type="subcellular location">
    <subcellularLocation>
        <location evidence="1">Cell membrane</location>
        <topology evidence="1">Multi-pass membrane protein</topology>
    </subcellularLocation>
</comment>
<dbReference type="GO" id="GO:0006508">
    <property type="term" value="P:proteolysis"/>
    <property type="evidence" value="ECO:0007669"/>
    <property type="project" value="InterPro"/>
</dbReference>
<dbReference type="CDD" id="cd18587">
    <property type="entry name" value="ABC_6TM_LapB_like"/>
    <property type="match status" value="1"/>
</dbReference>
<dbReference type="PANTHER" id="PTHR24221:SF248">
    <property type="entry name" value="ABC TRANSPORTER TRANSMEMBRANE REGION"/>
    <property type="match status" value="1"/>
</dbReference>
<feature type="domain" description="ABC transporter" evidence="10">
    <location>
        <begin position="489"/>
        <end position="720"/>
    </location>
</feature>
<dbReference type="PATRIC" id="fig|1193502.14.peg.1053"/>
<dbReference type="Gene3D" id="1.20.1560.10">
    <property type="entry name" value="ABC transporter type 1, transmembrane domain"/>
    <property type="match status" value="1"/>
</dbReference>
<evidence type="ECO:0000256" key="7">
    <source>
        <dbReference type="ARBA" id="ARBA00022989"/>
    </source>
</evidence>
<dbReference type="PROSITE" id="PS50990">
    <property type="entry name" value="PEPTIDASE_C39"/>
    <property type="match status" value="1"/>
</dbReference>
<dbReference type="SUPFAM" id="SSF52540">
    <property type="entry name" value="P-loop containing nucleoside triphosphate hydrolases"/>
    <property type="match status" value="1"/>
</dbReference>
<dbReference type="Gene3D" id="3.90.70.10">
    <property type="entry name" value="Cysteine proteinases"/>
    <property type="match status" value="1"/>
</dbReference>
<feature type="transmembrane region" description="Helical" evidence="9">
    <location>
        <begin position="211"/>
        <end position="231"/>
    </location>
</feature>
<evidence type="ECO:0000256" key="6">
    <source>
        <dbReference type="ARBA" id="ARBA00022840"/>
    </source>
</evidence>
<dbReference type="Gene3D" id="3.40.50.300">
    <property type="entry name" value="P-loop containing nucleotide triphosphate hydrolases"/>
    <property type="match status" value="1"/>
</dbReference>
<keyword evidence="2" id="KW-0813">Transport</keyword>
<feature type="transmembrane region" description="Helical" evidence="9">
    <location>
        <begin position="283"/>
        <end position="302"/>
    </location>
</feature>
<dbReference type="GO" id="GO:0034040">
    <property type="term" value="F:ATPase-coupled lipid transmembrane transporter activity"/>
    <property type="evidence" value="ECO:0007669"/>
    <property type="project" value="TreeGrafter"/>
</dbReference>
<dbReference type="FunFam" id="3.40.50.300:FF:000299">
    <property type="entry name" value="ABC transporter ATP-binding protein/permease"/>
    <property type="match status" value="1"/>
</dbReference>
<dbReference type="InterPro" id="IPR005074">
    <property type="entry name" value="Peptidase_C39"/>
</dbReference>
<organism evidence="13 14">
    <name type="scientific">Sulfurospirillum halorespirans DSM 13726</name>
    <dbReference type="NCBI Taxonomy" id="1193502"/>
    <lineage>
        <taxon>Bacteria</taxon>
        <taxon>Pseudomonadati</taxon>
        <taxon>Campylobacterota</taxon>
        <taxon>Epsilonproteobacteria</taxon>
        <taxon>Campylobacterales</taxon>
        <taxon>Sulfurospirillaceae</taxon>
        <taxon>Sulfurospirillum</taxon>
    </lineage>
</organism>
<keyword evidence="14" id="KW-1185">Reference proteome</keyword>
<dbReference type="GO" id="GO:0008233">
    <property type="term" value="F:peptidase activity"/>
    <property type="evidence" value="ECO:0007669"/>
    <property type="project" value="InterPro"/>
</dbReference>
<dbReference type="NCBIfam" id="TIGR03375">
    <property type="entry name" value="type_I_sec_LssB"/>
    <property type="match status" value="1"/>
</dbReference>
<dbReference type="PROSITE" id="PS50893">
    <property type="entry name" value="ABC_TRANSPORTER_2"/>
    <property type="match status" value="1"/>
</dbReference>
<evidence type="ECO:0000256" key="4">
    <source>
        <dbReference type="ARBA" id="ARBA00022692"/>
    </source>
</evidence>
<feature type="transmembrane region" description="Helical" evidence="9">
    <location>
        <begin position="308"/>
        <end position="328"/>
    </location>
</feature>
<evidence type="ECO:0000256" key="5">
    <source>
        <dbReference type="ARBA" id="ARBA00022741"/>
    </source>
</evidence>
<proteinExistence type="predicted"/>
<evidence type="ECO:0000256" key="3">
    <source>
        <dbReference type="ARBA" id="ARBA00022475"/>
    </source>
</evidence>
<keyword evidence="8 9" id="KW-0472">Membrane</keyword>
<evidence type="ECO:0000259" key="10">
    <source>
        <dbReference type="PROSITE" id="PS50893"/>
    </source>
</evidence>
<feature type="domain" description="ABC transmembrane type-1" evidence="11">
    <location>
        <begin position="177"/>
        <end position="455"/>
    </location>
</feature>
<dbReference type="Proteomes" id="UP000094609">
    <property type="component" value="Chromosome"/>
</dbReference>
<dbReference type="SUPFAM" id="SSF90123">
    <property type="entry name" value="ABC transporter transmembrane region"/>
    <property type="match status" value="1"/>
</dbReference>
<dbReference type="InterPro" id="IPR027417">
    <property type="entry name" value="P-loop_NTPase"/>
</dbReference>
<dbReference type="InterPro" id="IPR011527">
    <property type="entry name" value="ABC1_TM_dom"/>
</dbReference>
<protein>
    <submittedName>
        <fullName evidence="13">Type I secretion system ATPase</fullName>
    </submittedName>
</protein>
<dbReference type="InterPro" id="IPR036640">
    <property type="entry name" value="ABC1_TM_sf"/>
</dbReference>
<dbReference type="STRING" id="1193502.SHALO_1040"/>